<dbReference type="Gene3D" id="1.10.10.10">
    <property type="entry name" value="Winged helix-like DNA-binding domain superfamily/Winged helix DNA-binding domain"/>
    <property type="match status" value="1"/>
</dbReference>
<feature type="domain" description="HTH marR-type" evidence="4">
    <location>
        <begin position="9"/>
        <end position="141"/>
    </location>
</feature>
<name>A0ABN6S4C1_9BACT</name>
<dbReference type="InterPro" id="IPR000835">
    <property type="entry name" value="HTH_MarR-typ"/>
</dbReference>
<evidence type="ECO:0000313" key="5">
    <source>
        <dbReference type="EMBL" id="BDQ38040.1"/>
    </source>
</evidence>
<dbReference type="RefSeq" id="WP_281760548.1">
    <property type="nucleotide sequence ID" value="NZ_AP026709.1"/>
</dbReference>
<keyword evidence="3" id="KW-0804">Transcription</keyword>
<proteinExistence type="predicted"/>
<evidence type="ECO:0000256" key="1">
    <source>
        <dbReference type="ARBA" id="ARBA00023015"/>
    </source>
</evidence>
<dbReference type="PANTHER" id="PTHR42756">
    <property type="entry name" value="TRANSCRIPTIONAL REGULATOR, MARR"/>
    <property type="match status" value="1"/>
</dbReference>
<dbReference type="InterPro" id="IPR036388">
    <property type="entry name" value="WH-like_DNA-bd_sf"/>
</dbReference>
<keyword evidence="1" id="KW-0805">Transcription regulation</keyword>
<sequence>MKYADGEKLHTLFQVLQGAWKEVEKVEESVHRSSGLTGAQSKNISHLLNSGPMTISDLAFDRGVSRQSVQVAVSALAESGYVHFEDNPRHKRAKLLHVTDLGCSRFTTAQKAEYEILRRAFPDLKSEDVDVAVQVLQMIQESLSKVQESKSSKFS</sequence>
<dbReference type="Pfam" id="PF12802">
    <property type="entry name" value="MarR_2"/>
    <property type="match status" value="1"/>
</dbReference>
<organism evidence="5 6">
    <name type="scientific">Pseudodesulfovibrio nedwellii</name>
    <dbReference type="NCBI Taxonomy" id="2973072"/>
    <lineage>
        <taxon>Bacteria</taxon>
        <taxon>Pseudomonadati</taxon>
        <taxon>Thermodesulfobacteriota</taxon>
        <taxon>Desulfovibrionia</taxon>
        <taxon>Desulfovibrionales</taxon>
        <taxon>Desulfovibrionaceae</taxon>
    </lineage>
</organism>
<reference evidence="5 6" key="1">
    <citation type="submission" date="2022-08" db="EMBL/GenBank/DDBJ databases">
        <title>Genome Sequence of the sulphate-reducing bacterium, Pseudodesulfovibrio sp. SYK.</title>
        <authorList>
            <person name="Kondo R."/>
            <person name="Kataoka T."/>
        </authorList>
    </citation>
    <scope>NUCLEOTIDE SEQUENCE [LARGE SCALE GENOMIC DNA]</scope>
    <source>
        <strain evidence="5 6">SYK</strain>
    </source>
</reference>
<dbReference type="SMART" id="SM00347">
    <property type="entry name" value="HTH_MARR"/>
    <property type="match status" value="1"/>
</dbReference>
<keyword evidence="2" id="KW-0238">DNA-binding</keyword>
<gene>
    <name evidence="5" type="ORF">SYK_24000</name>
</gene>
<dbReference type="PROSITE" id="PS50995">
    <property type="entry name" value="HTH_MARR_2"/>
    <property type="match status" value="1"/>
</dbReference>
<evidence type="ECO:0000256" key="2">
    <source>
        <dbReference type="ARBA" id="ARBA00023125"/>
    </source>
</evidence>
<keyword evidence="6" id="KW-1185">Reference proteome</keyword>
<accession>A0ABN6S4C1</accession>
<dbReference type="SUPFAM" id="SSF46785">
    <property type="entry name" value="Winged helix' DNA-binding domain"/>
    <property type="match status" value="1"/>
</dbReference>
<dbReference type="EMBL" id="AP026709">
    <property type="protein sequence ID" value="BDQ38040.1"/>
    <property type="molecule type" value="Genomic_DNA"/>
</dbReference>
<dbReference type="InterPro" id="IPR036390">
    <property type="entry name" value="WH_DNA-bd_sf"/>
</dbReference>
<evidence type="ECO:0000256" key="3">
    <source>
        <dbReference type="ARBA" id="ARBA00023163"/>
    </source>
</evidence>
<protein>
    <recommendedName>
        <fullName evidence="4">HTH marR-type domain-containing protein</fullName>
    </recommendedName>
</protein>
<evidence type="ECO:0000313" key="6">
    <source>
        <dbReference type="Proteomes" id="UP001317742"/>
    </source>
</evidence>
<dbReference type="PANTHER" id="PTHR42756:SF1">
    <property type="entry name" value="TRANSCRIPTIONAL REPRESSOR OF EMRAB OPERON"/>
    <property type="match status" value="1"/>
</dbReference>
<dbReference type="Proteomes" id="UP001317742">
    <property type="component" value="Chromosome"/>
</dbReference>
<evidence type="ECO:0000259" key="4">
    <source>
        <dbReference type="PROSITE" id="PS50995"/>
    </source>
</evidence>